<accession>V7AN56</accession>
<gene>
    <name evidence="1" type="ORF">PHAVU_010G068600g</name>
</gene>
<protein>
    <submittedName>
        <fullName evidence="1">Uncharacterized protein</fullName>
    </submittedName>
</protein>
<organism evidence="1 2">
    <name type="scientific">Phaseolus vulgaris</name>
    <name type="common">Kidney bean</name>
    <name type="synonym">French bean</name>
    <dbReference type="NCBI Taxonomy" id="3885"/>
    <lineage>
        <taxon>Eukaryota</taxon>
        <taxon>Viridiplantae</taxon>
        <taxon>Streptophyta</taxon>
        <taxon>Embryophyta</taxon>
        <taxon>Tracheophyta</taxon>
        <taxon>Spermatophyta</taxon>
        <taxon>Magnoliopsida</taxon>
        <taxon>eudicotyledons</taxon>
        <taxon>Gunneridae</taxon>
        <taxon>Pentapetalae</taxon>
        <taxon>rosids</taxon>
        <taxon>fabids</taxon>
        <taxon>Fabales</taxon>
        <taxon>Fabaceae</taxon>
        <taxon>Papilionoideae</taxon>
        <taxon>50 kb inversion clade</taxon>
        <taxon>NPAAA clade</taxon>
        <taxon>indigoferoid/millettioid clade</taxon>
        <taxon>Phaseoleae</taxon>
        <taxon>Phaseolus</taxon>
    </lineage>
</organism>
<proteinExistence type="predicted"/>
<dbReference type="OrthoDB" id="1620884at2759"/>
<evidence type="ECO:0000313" key="2">
    <source>
        <dbReference type="Proteomes" id="UP000000226"/>
    </source>
</evidence>
<evidence type="ECO:0000313" key="1">
    <source>
        <dbReference type="EMBL" id="ESW06690.1"/>
    </source>
</evidence>
<dbReference type="AlphaFoldDB" id="V7AN56"/>
<keyword evidence="2" id="KW-1185">Reference proteome</keyword>
<dbReference type="EMBL" id="CM002297">
    <property type="protein sequence ID" value="ESW06690.1"/>
    <property type="molecule type" value="Genomic_DNA"/>
</dbReference>
<reference evidence="2" key="1">
    <citation type="journal article" date="2014" name="Nat. Genet.">
        <title>A reference genome for common bean and genome-wide analysis of dual domestications.</title>
        <authorList>
            <person name="Schmutz J."/>
            <person name="McClean P.E."/>
            <person name="Mamidi S."/>
            <person name="Wu G.A."/>
            <person name="Cannon S.B."/>
            <person name="Grimwood J."/>
            <person name="Jenkins J."/>
            <person name="Shu S."/>
            <person name="Song Q."/>
            <person name="Chavarro C."/>
            <person name="Torres-Torres M."/>
            <person name="Geffroy V."/>
            <person name="Moghaddam S.M."/>
            <person name="Gao D."/>
            <person name="Abernathy B."/>
            <person name="Barry K."/>
            <person name="Blair M."/>
            <person name="Brick M.A."/>
            <person name="Chovatia M."/>
            <person name="Gepts P."/>
            <person name="Goodstein D.M."/>
            <person name="Gonzales M."/>
            <person name="Hellsten U."/>
            <person name="Hyten D.L."/>
            <person name="Jia G."/>
            <person name="Kelly J.D."/>
            <person name="Kudrna D."/>
            <person name="Lee R."/>
            <person name="Richard M.M."/>
            <person name="Miklas P.N."/>
            <person name="Osorno J.M."/>
            <person name="Rodrigues J."/>
            <person name="Thareau V."/>
            <person name="Urrea C.A."/>
            <person name="Wang M."/>
            <person name="Yu Y."/>
            <person name="Zhang M."/>
            <person name="Wing R.A."/>
            <person name="Cregan P.B."/>
            <person name="Rokhsar D.S."/>
            <person name="Jackson S.A."/>
        </authorList>
    </citation>
    <scope>NUCLEOTIDE SEQUENCE [LARGE SCALE GENOMIC DNA]</scope>
    <source>
        <strain evidence="2">cv. G19833</strain>
    </source>
</reference>
<dbReference type="Proteomes" id="UP000000226">
    <property type="component" value="Chromosome 10"/>
</dbReference>
<dbReference type="Gramene" id="ESW06690">
    <property type="protein sequence ID" value="ESW06690"/>
    <property type="gene ID" value="PHAVU_010G068600g"/>
</dbReference>
<name>V7AN56_PHAVU</name>
<sequence>MNKIEKGPLSAPLLCHNRFEHLPRIDFEIIIVLVKN</sequence>